<organism evidence="4 5">
    <name type="scientific">Rhizobium quercicola</name>
    <dbReference type="NCBI Taxonomy" id="2901226"/>
    <lineage>
        <taxon>Bacteria</taxon>
        <taxon>Pseudomonadati</taxon>
        <taxon>Pseudomonadota</taxon>
        <taxon>Alphaproteobacteria</taxon>
        <taxon>Hyphomicrobiales</taxon>
        <taxon>Rhizobiaceae</taxon>
        <taxon>Rhizobium/Agrobacterium group</taxon>
        <taxon>Rhizobium</taxon>
    </lineage>
</organism>
<dbReference type="Pfam" id="PF07506">
    <property type="entry name" value="RepB"/>
    <property type="match status" value="1"/>
</dbReference>
<dbReference type="RefSeq" id="WP_231814224.1">
    <property type="nucleotide sequence ID" value="NZ_JAJOZR010000006.1"/>
</dbReference>
<dbReference type="InterPro" id="IPR011111">
    <property type="entry name" value="Plasmid_RepB"/>
</dbReference>
<dbReference type="PANTHER" id="PTHR33375">
    <property type="entry name" value="CHROMOSOME-PARTITIONING PROTEIN PARB-RELATED"/>
    <property type="match status" value="1"/>
</dbReference>
<dbReference type="InterPro" id="IPR036086">
    <property type="entry name" value="ParB/Sulfiredoxin_sf"/>
</dbReference>
<evidence type="ECO:0000313" key="4">
    <source>
        <dbReference type="EMBL" id="MCD7109527.1"/>
    </source>
</evidence>
<evidence type="ECO:0000313" key="5">
    <source>
        <dbReference type="Proteomes" id="UP001139089"/>
    </source>
</evidence>
<dbReference type="Gene3D" id="1.10.10.2830">
    <property type="match status" value="1"/>
</dbReference>
<evidence type="ECO:0000256" key="1">
    <source>
        <dbReference type="ARBA" id="ARBA00006295"/>
    </source>
</evidence>
<dbReference type="GO" id="GO:0007059">
    <property type="term" value="P:chromosome segregation"/>
    <property type="evidence" value="ECO:0007669"/>
    <property type="project" value="TreeGrafter"/>
</dbReference>
<reference evidence="4" key="1">
    <citation type="submission" date="2021-12" db="EMBL/GenBank/DDBJ databases">
        <authorList>
            <person name="Li Y."/>
        </authorList>
    </citation>
    <scope>NUCLEOTIDE SEQUENCE</scope>
    <source>
        <strain evidence="4">DKSPLA3</strain>
    </source>
</reference>
<proteinExistence type="inferred from homology"/>
<dbReference type="InterPro" id="IPR004437">
    <property type="entry name" value="ParB/RepB/Spo0J"/>
</dbReference>
<sequence length="390" mass="41743">MMAGNRKSELKALFGGGLSPADVARAAGARPSGESDGAAPERKSADGSQTAGTATGGTGPAGEGATPVPPARSASGAVKAMGLSLNAITREAEEARVLRQALSDGERVVGIDPARIEASFVEDRLVIDGPTDEDFEALVESMREAGQQVPVLLRPHPDKQGVYQTAYGHRRIRAAARLGRPVKAIIRALTDDELVLAQGKENAERRNLSFIERAVFARNLTERGFDRKTIGDALAVQKSELSRLMQVAEGVPDRFIRFIGPAPKVGRDRWMKLGEILQSDARQVQAIDVVYSDRFKAADSDRRFQILFSHLDALGKPVKTRRRAGEVDSTGARTLTDGRGRVFARLTVENGATRIEFAADTPPAFIDAAASLLAEAHDSVDRAADGESRA</sequence>
<gene>
    <name evidence="4" type="primary">repB</name>
    <name evidence="4" type="ORF">LRX75_10765</name>
</gene>
<evidence type="ECO:0000256" key="2">
    <source>
        <dbReference type="SAM" id="MobiDB-lite"/>
    </source>
</evidence>
<evidence type="ECO:0000259" key="3">
    <source>
        <dbReference type="SMART" id="SM00470"/>
    </source>
</evidence>
<name>A0A9X1T0J0_9HYPH</name>
<feature type="region of interest" description="Disordered" evidence="2">
    <location>
        <begin position="22"/>
        <end position="75"/>
    </location>
</feature>
<dbReference type="EMBL" id="JAJOZR010000006">
    <property type="protein sequence ID" value="MCD7109527.1"/>
    <property type="molecule type" value="Genomic_DNA"/>
</dbReference>
<comment type="caution">
    <text evidence="4">The sequence shown here is derived from an EMBL/GenBank/DDBJ whole genome shotgun (WGS) entry which is preliminary data.</text>
</comment>
<dbReference type="InterPro" id="IPR050336">
    <property type="entry name" value="Chromosome_partition/occlusion"/>
</dbReference>
<dbReference type="GO" id="GO:0003677">
    <property type="term" value="F:DNA binding"/>
    <property type="evidence" value="ECO:0007669"/>
    <property type="project" value="InterPro"/>
</dbReference>
<protein>
    <submittedName>
        <fullName evidence="4">Plasmid partitioning protein RepB</fullName>
    </submittedName>
</protein>
<accession>A0A9X1T0J0</accession>
<dbReference type="SUPFAM" id="SSF109709">
    <property type="entry name" value="KorB DNA-binding domain-like"/>
    <property type="match status" value="1"/>
</dbReference>
<dbReference type="PANTHER" id="PTHR33375:SF1">
    <property type="entry name" value="CHROMOSOME-PARTITIONING PROTEIN PARB-RELATED"/>
    <property type="match status" value="1"/>
</dbReference>
<dbReference type="Gene3D" id="3.90.1530.30">
    <property type="match status" value="1"/>
</dbReference>
<dbReference type="Pfam" id="PF02195">
    <property type="entry name" value="ParB_N"/>
    <property type="match status" value="1"/>
</dbReference>
<dbReference type="InterPro" id="IPR003115">
    <property type="entry name" value="ParB_N"/>
</dbReference>
<dbReference type="SMART" id="SM00470">
    <property type="entry name" value="ParB"/>
    <property type="match status" value="1"/>
</dbReference>
<dbReference type="AlphaFoldDB" id="A0A9X1T0J0"/>
<dbReference type="GO" id="GO:0005694">
    <property type="term" value="C:chromosome"/>
    <property type="evidence" value="ECO:0007669"/>
    <property type="project" value="TreeGrafter"/>
</dbReference>
<comment type="similarity">
    <text evidence="1">Belongs to the ParB family.</text>
</comment>
<keyword evidence="5" id="KW-1185">Reference proteome</keyword>
<dbReference type="InterPro" id="IPR017819">
    <property type="entry name" value="Plasmid_partition_RepB"/>
</dbReference>
<dbReference type="CDD" id="cd16405">
    <property type="entry name" value="RepB_like_N"/>
    <property type="match status" value="1"/>
</dbReference>
<dbReference type="NCBIfam" id="TIGR03454">
    <property type="entry name" value="partition_RepB"/>
    <property type="match status" value="1"/>
</dbReference>
<dbReference type="SUPFAM" id="SSF110849">
    <property type="entry name" value="ParB/Sulfiredoxin"/>
    <property type="match status" value="1"/>
</dbReference>
<dbReference type="InterPro" id="IPR037972">
    <property type="entry name" value="RepB_N"/>
</dbReference>
<dbReference type="NCBIfam" id="TIGR00180">
    <property type="entry name" value="parB_part"/>
    <property type="match status" value="1"/>
</dbReference>
<dbReference type="Proteomes" id="UP001139089">
    <property type="component" value="Unassembled WGS sequence"/>
</dbReference>
<feature type="domain" description="ParB-like N-terminal" evidence="3">
    <location>
        <begin position="109"/>
        <end position="203"/>
    </location>
</feature>